<dbReference type="Proteomes" id="UP000617743">
    <property type="component" value="Unassembled WGS sequence"/>
</dbReference>
<organism evidence="1 2">
    <name type="scientific">Streptomyces lomondensis</name>
    <dbReference type="NCBI Taxonomy" id="68229"/>
    <lineage>
        <taxon>Bacteria</taxon>
        <taxon>Bacillati</taxon>
        <taxon>Actinomycetota</taxon>
        <taxon>Actinomycetes</taxon>
        <taxon>Kitasatosporales</taxon>
        <taxon>Streptomycetaceae</taxon>
        <taxon>Streptomyces</taxon>
    </lineage>
</organism>
<reference evidence="2" key="1">
    <citation type="journal article" date="2019" name="Int. J. Syst. Evol. Microbiol.">
        <title>The Global Catalogue of Microorganisms (GCM) 10K type strain sequencing project: providing services to taxonomists for standard genome sequencing and annotation.</title>
        <authorList>
            <consortium name="The Broad Institute Genomics Platform"/>
            <consortium name="The Broad Institute Genome Sequencing Center for Infectious Disease"/>
            <person name="Wu L."/>
            <person name="Ma J."/>
        </authorList>
    </citation>
    <scope>NUCLEOTIDE SEQUENCE [LARGE SCALE GENOMIC DNA]</scope>
    <source>
        <strain evidence="2">JCM 4866</strain>
    </source>
</reference>
<keyword evidence="2" id="KW-1185">Reference proteome</keyword>
<sequence length="78" mass="8375">MVLLVLLGELCTDGSLRTDHGPAVRSSVNAAFRNGYFMAVVPDENSQDAWQRIGVAVHGARHLRQVVALLSGEPVPHA</sequence>
<dbReference type="EMBL" id="BMWC01000016">
    <property type="protein sequence ID" value="GGX31402.1"/>
    <property type="molecule type" value="Genomic_DNA"/>
</dbReference>
<evidence type="ECO:0000313" key="1">
    <source>
        <dbReference type="EMBL" id="GGX31402.1"/>
    </source>
</evidence>
<evidence type="ECO:0000313" key="2">
    <source>
        <dbReference type="Proteomes" id="UP000617743"/>
    </source>
</evidence>
<dbReference type="SUPFAM" id="SSF54211">
    <property type="entry name" value="Ribosomal protein S5 domain 2-like"/>
    <property type="match status" value="1"/>
</dbReference>
<accession>A0ABQ2XSE3</accession>
<dbReference type="RefSeq" id="WP_190054510.1">
    <property type="nucleotide sequence ID" value="NZ_BMWC01000016.1"/>
</dbReference>
<comment type="caution">
    <text evidence="1">The sequence shown here is derived from an EMBL/GenBank/DDBJ whole genome shotgun (WGS) entry which is preliminary data.</text>
</comment>
<name>A0ABQ2XSE3_9ACTN</name>
<dbReference type="InterPro" id="IPR020568">
    <property type="entry name" value="Ribosomal_Su5_D2-typ_SF"/>
</dbReference>
<gene>
    <name evidence="1" type="ORF">GCM10010383_72210</name>
</gene>
<proteinExistence type="predicted"/>
<protein>
    <submittedName>
        <fullName evidence="1">Uncharacterized protein</fullName>
    </submittedName>
</protein>